<evidence type="ECO:0000313" key="4">
    <source>
        <dbReference type="EMBL" id="SPC99082.1"/>
    </source>
</evidence>
<dbReference type="Pfam" id="PF00078">
    <property type="entry name" value="RVT_1"/>
    <property type="match status" value="1"/>
</dbReference>
<protein>
    <recommendedName>
        <fullName evidence="2">Reverse transcriptase domain-containing protein</fullName>
    </recommendedName>
</protein>
<evidence type="ECO:0000313" key="3">
    <source>
        <dbReference type="EMBL" id="SPC92561.1"/>
    </source>
</evidence>
<evidence type="ECO:0000256" key="1">
    <source>
        <dbReference type="SAM" id="MobiDB-lite"/>
    </source>
</evidence>
<sequence>MGKIWLGHRDLEWLRGCIDTVVLSGNGEFFRQRRTGYKAIHVIRRANANDKFLEVLEFHSGSRQGALRIPEATDGGNQHRVVNVDVGTRMAREGNLPKIWHANPTQHTNEVGSSSTGPDPCVVAKDTTPISSAETKKEDSRLLSLAVEPRVKVLVPSAGKGVEQLWGSSSVWMLELRDGRRVSIPLSLLRSPVSMDSEDLGVVNESGLHDRVGVGLDSDGSLQCDDFEVWGEVEGDKDDVSVIWEDNPPTVTIKNDREVCTHSLTQTTGIASAPSDWVLETMTAFGIVLGASFEGHEEQLMEWVFSGVYGPQTDRERLLMWYELAGISSWWDVLWCIGGDLNVVRFPAEKLRGHFFTQAMEDFSDFISSCGLVDPPLERGQFTWSNSREEEAMSRIDRFLYLAAWEDQFPSITQRRRKAFMDHVRQWWGSYQFHGSPSHVLANKLKALKADLKKWNVESFGNVTVKQNQLWLELAELDRVVEGRSLSGTERSRKTLVVEELEKMALLEEISWRQKSRAIWLKEGDKNTKFFHRLANSHRRYNSISSLLINGEMSTDPNFIADNITHFYTNLYSEEADWRPKLDGIEFLMIPREEAMWLERPFDEEEVGGVLKAFNGDKAPARFSILINGCPQGFFASSRGLRQGDPLSPLLFVLIMETLSRLMARATQERFLSGFLVGMEGDNPLMVSHLLFVDDTLIFCNADVAQLEYLRYVFTWFEVVSGLRVNLQKSEMVLVGDVPNLEDLADVLGCKLSALPMTYLGLPLGAKFNSKQIWNTIIEKMECRLGGWKRLYLSKGDQPKFRLVNWTKVCEPVQNGGLGVKNLRLCNQSLLGKWLWRYGKEREAFWRQVVAVKHEDMWGGWCSQLSRGAYGEAFPTLFFIALNKEAAVAEYMQFSHGNLHWEVKFVRNLQDWELDSLVSFLSRLYSVSINDSGLDRMCWQRDSKTEFSVHSYYCCLHVPNPVQFPWKGVWKSKAPPRVAFFLWTTV</sequence>
<accession>A0A2N9G078</accession>
<dbReference type="InterPro" id="IPR000477">
    <property type="entry name" value="RT_dom"/>
</dbReference>
<dbReference type="Gene3D" id="3.60.10.10">
    <property type="entry name" value="Endonuclease/exonuclease/phosphatase"/>
    <property type="match status" value="1"/>
</dbReference>
<dbReference type="SUPFAM" id="SSF56672">
    <property type="entry name" value="DNA/RNA polymerases"/>
    <property type="match status" value="1"/>
</dbReference>
<dbReference type="SUPFAM" id="SSF56219">
    <property type="entry name" value="DNase I-like"/>
    <property type="match status" value="1"/>
</dbReference>
<dbReference type="InterPro" id="IPR043502">
    <property type="entry name" value="DNA/RNA_pol_sf"/>
</dbReference>
<dbReference type="PANTHER" id="PTHR33116">
    <property type="entry name" value="REVERSE TRANSCRIPTASE ZINC-BINDING DOMAIN-CONTAINING PROTEIN-RELATED-RELATED"/>
    <property type="match status" value="1"/>
</dbReference>
<dbReference type="InterPro" id="IPR036691">
    <property type="entry name" value="Endo/exonu/phosph_ase_sf"/>
</dbReference>
<proteinExistence type="predicted"/>
<dbReference type="PROSITE" id="PS50878">
    <property type="entry name" value="RT_POL"/>
    <property type="match status" value="1"/>
</dbReference>
<feature type="compositionally biased region" description="Polar residues" evidence="1">
    <location>
        <begin position="103"/>
        <end position="117"/>
    </location>
</feature>
<gene>
    <name evidence="3" type="ORF">FSB_LOCUS20443</name>
    <name evidence="4" type="ORF">FSB_LOCUS26964</name>
</gene>
<dbReference type="EMBL" id="OIVN01001318">
    <property type="protein sequence ID" value="SPC92561.1"/>
    <property type="molecule type" value="Genomic_DNA"/>
</dbReference>
<feature type="domain" description="Reverse transcriptase" evidence="2">
    <location>
        <begin position="500"/>
        <end position="764"/>
    </location>
</feature>
<reference evidence="3" key="1">
    <citation type="submission" date="2018-02" db="EMBL/GenBank/DDBJ databases">
        <authorList>
            <person name="Cohen D.B."/>
            <person name="Kent A.D."/>
        </authorList>
    </citation>
    <scope>NUCLEOTIDE SEQUENCE</scope>
</reference>
<evidence type="ECO:0000259" key="2">
    <source>
        <dbReference type="PROSITE" id="PS50878"/>
    </source>
</evidence>
<dbReference type="PANTHER" id="PTHR33116:SF78">
    <property type="entry name" value="OS12G0587133 PROTEIN"/>
    <property type="match status" value="1"/>
</dbReference>
<feature type="region of interest" description="Disordered" evidence="1">
    <location>
        <begin position="100"/>
        <end position="121"/>
    </location>
</feature>
<organism evidence="3">
    <name type="scientific">Fagus sylvatica</name>
    <name type="common">Beechnut</name>
    <dbReference type="NCBI Taxonomy" id="28930"/>
    <lineage>
        <taxon>Eukaryota</taxon>
        <taxon>Viridiplantae</taxon>
        <taxon>Streptophyta</taxon>
        <taxon>Embryophyta</taxon>
        <taxon>Tracheophyta</taxon>
        <taxon>Spermatophyta</taxon>
        <taxon>Magnoliopsida</taxon>
        <taxon>eudicotyledons</taxon>
        <taxon>Gunneridae</taxon>
        <taxon>Pentapetalae</taxon>
        <taxon>rosids</taxon>
        <taxon>fabids</taxon>
        <taxon>Fagales</taxon>
        <taxon>Fagaceae</taxon>
        <taxon>Fagus</taxon>
    </lineage>
</organism>
<dbReference type="EMBL" id="OIVN01001933">
    <property type="protein sequence ID" value="SPC99082.1"/>
    <property type="molecule type" value="Genomic_DNA"/>
</dbReference>
<name>A0A2N9G078_FAGSY</name>
<dbReference type="AlphaFoldDB" id="A0A2N9G078"/>